<accession>A0A2T0UJ17</accession>
<organism evidence="1 2">
    <name type="scientific">Glycomyces artemisiae</name>
    <dbReference type="NCBI Taxonomy" id="1076443"/>
    <lineage>
        <taxon>Bacteria</taxon>
        <taxon>Bacillati</taxon>
        <taxon>Actinomycetota</taxon>
        <taxon>Actinomycetes</taxon>
        <taxon>Glycomycetales</taxon>
        <taxon>Glycomycetaceae</taxon>
        <taxon>Glycomyces</taxon>
    </lineage>
</organism>
<keyword evidence="2" id="KW-1185">Reference proteome</keyword>
<dbReference type="OrthoDB" id="5193951at2"/>
<dbReference type="Pfam" id="PF20060">
    <property type="entry name" value="DUF6459"/>
    <property type="match status" value="1"/>
</dbReference>
<dbReference type="RefSeq" id="WP_106365109.1">
    <property type="nucleotide sequence ID" value="NZ_PVTJ01000006.1"/>
</dbReference>
<dbReference type="InterPro" id="IPR045596">
    <property type="entry name" value="DUF6459"/>
</dbReference>
<dbReference type="AlphaFoldDB" id="A0A2T0UJ17"/>
<reference evidence="1 2" key="1">
    <citation type="submission" date="2018-03" db="EMBL/GenBank/DDBJ databases">
        <title>Genomic Encyclopedia of Type Strains, Phase III (KMG-III): the genomes of soil and plant-associated and newly described type strains.</title>
        <authorList>
            <person name="Whitman W."/>
        </authorList>
    </citation>
    <scope>NUCLEOTIDE SEQUENCE [LARGE SCALE GENOMIC DNA]</scope>
    <source>
        <strain evidence="1 2">CGMCC 4.7067</strain>
    </source>
</reference>
<comment type="caution">
    <text evidence="1">The sequence shown here is derived from an EMBL/GenBank/DDBJ whole genome shotgun (WGS) entry which is preliminary data.</text>
</comment>
<dbReference type="EMBL" id="PVTJ01000006">
    <property type="protein sequence ID" value="PRY57939.1"/>
    <property type="molecule type" value="Genomic_DNA"/>
</dbReference>
<evidence type="ECO:0008006" key="3">
    <source>
        <dbReference type="Google" id="ProtNLM"/>
    </source>
</evidence>
<name>A0A2T0UJ17_9ACTN</name>
<gene>
    <name evidence="1" type="ORF">B0I28_106362</name>
</gene>
<dbReference type="Proteomes" id="UP000238176">
    <property type="component" value="Unassembled WGS sequence"/>
</dbReference>
<evidence type="ECO:0000313" key="2">
    <source>
        <dbReference type="Proteomes" id="UP000238176"/>
    </source>
</evidence>
<evidence type="ECO:0000313" key="1">
    <source>
        <dbReference type="EMBL" id="PRY57939.1"/>
    </source>
</evidence>
<proteinExistence type="predicted"/>
<sequence length="116" mass="13145">MHCRKEIAPNPRQAVSYSCFFLNVLTGRKPASEARLFATDEGWAAFARVRRRVPGHFSQVRVRKATLPTATTAEVVAMVENGRSHLAMTFSFTATQHGWRLAHCELLDRTQPRHLL</sequence>
<protein>
    <recommendedName>
        <fullName evidence="3">SnoaL-like protein</fullName>
    </recommendedName>
</protein>